<sequence>MKKLIYILSISLLSVIWISCEDDYNNWEVEEGHDRLFKSLLFEVSGIESTAVELKFTQSVSATKYVFEFSEDSLEFLDIVRIVEMGADTLTPFSSSSTITKNEFRETIIDLDGTTGYSVRMKSVDETSGKESNWCELYFETPAEQIFTGYTPTSTSIALSWTVSDRVTNLSLFDINNELVSNFELTDDQKAAGNILIEGLSMGTNYIAQMFNADKVRGTLNVVTSGIADGYLYQVLDTDNAEAITAALQDLVAGGNTNINVEFAAGQSYDIGGKIIIPTGVNNIAFVGSEDVSGVKTSLQNAYFTVESAVNNINLQYLSTTSDGNFLIDIDSSDKSAFDIRINGCNVSEINSIVRLRSGGSANSIVVNNCMISETGGWGMLNVGSGSVIGSIDVTNCTLTEISTRFADIRVSTDITFSNITLCNINRSMSHFWRFDNNNPANVTIEDCIFSGPNGGVELNDTYGTYSNITIYYTGSYKTNDLLIKDRPLTGITELPLSMEGLFVDPVNGDFHIQEDAGFAGTGVAGDKRWFN</sequence>
<dbReference type="SUPFAM" id="SSF51126">
    <property type="entry name" value="Pectin lyase-like"/>
    <property type="match status" value="1"/>
</dbReference>
<dbReference type="AlphaFoldDB" id="A0AAE3MCY9"/>
<reference evidence="1" key="1">
    <citation type="submission" date="2022-10" db="EMBL/GenBank/DDBJ databases">
        <authorList>
            <person name="Yu W.X."/>
        </authorList>
    </citation>
    <scope>NUCLEOTIDE SEQUENCE</scope>
    <source>
        <strain evidence="1">D04</strain>
    </source>
</reference>
<evidence type="ECO:0000313" key="2">
    <source>
        <dbReference type="Proteomes" id="UP001207408"/>
    </source>
</evidence>
<protein>
    <submittedName>
        <fullName evidence="1">DUF5123 domain-containing protein</fullName>
    </submittedName>
</protein>
<proteinExistence type="predicted"/>
<accession>A0AAE3MCY9</accession>
<name>A0AAE3MCY9_9BACT</name>
<organism evidence="1 2">
    <name type="scientific">Plebeiibacterium marinum</name>
    <dbReference type="NCBI Taxonomy" id="2992111"/>
    <lineage>
        <taxon>Bacteria</taxon>
        <taxon>Pseudomonadati</taxon>
        <taxon>Bacteroidota</taxon>
        <taxon>Bacteroidia</taxon>
        <taxon>Marinilabiliales</taxon>
        <taxon>Marinilabiliaceae</taxon>
        <taxon>Plebeiibacterium</taxon>
    </lineage>
</organism>
<keyword evidence="2" id="KW-1185">Reference proteome</keyword>
<dbReference type="RefSeq" id="WP_301198941.1">
    <property type="nucleotide sequence ID" value="NZ_JAPDPI010000013.1"/>
</dbReference>
<dbReference type="EMBL" id="JAPDPI010000013">
    <property type="protein sequence ID" value="MCW3805571.1"/>
    <property type="molecule type" value="Genomic_DNA"/>
</dbReference>
<dbReference type="Proteomes" id="UP001207408">
    <property type="component" value="Unassembled WGS sequence"/>
</dbReference>
<gene>
    <name evidence="1" type="ORF">OM074_08015</name>
</gene>
<dbReference type="InterPro" id="IPR011050">
    <property type="entry name" value="Pectin_lyase_fold/virulence"/>
</dbReference>
<evidence type="ECO:0000313" key="1">
    <source>
        <dbReference type="EMBL" id="MCW3805571.1"/>
    </source>
</evidence>
<dbReference type="PROSITE" id="PS51257">
    <property type="entry name" value="PROKAR_LIPOPROTEIN"/>
    <property type="match status" value="1"/>
</dbReference>
<comment type="caution">
    <text evidence="1">The sequence shown here is derived from an EMBL/GenBank/DDBJ whole genome shotgun (WGS) entry which is preliminary data.</text>
</comment>